<protein>
    <recommendedName>
        <fullName evidence="7">Bee-milk protein</fullName>
    </recommendedName>
</protein>
<evidence type="ECO:0000256" key="1">
    <source>
        <dbReference type="ARBA" id="ARBA00004613"/>
    </source>
</evidence>
<dbReference type="Gene3D" id="2.120.10.30">
    <property type="entry name" value="TolB, C-terminal domain"/>
    <property type="match status" value="1"/>
</dbReference>
<dbReference type="InterPro" id="IPR011042">
    <property type="entry name" value="6-blade_b-propeller_TolB-like"/>
</dbReference>
<comment type="similarity">
    <text evidence="2">Belongs to the major royal jelly protein family.</text>
</comment>
<keyword evidence="6" id="KW-1185">Reference proteome</keyword>
<sequence>MSKHTDRGLTAKIYRSFKMIYFLLLVILTTVNCYQPRLEPFSTVFSWKQLDFNFPNDTLRQAYLQSGDYIPQNIAPLGMNVWGDKLFLAVPRWKKGVPATLNYINITEAKASNVTSPLLNPYPDWASNDVHTPGSLVHVIRPRIDACNRLWVVDSGVEASFVEREVIHPQQLIAIDLNTNKIIVKYTFKESDVKPNSLLADLVIDVDPNSCEDAYVYNSDNTAPALVVYSLAKNDSWRIEHNYFLAEPLEGFFNVSGIQFSLPDGILGMSLSLPKADGSKTLFFHSISGIHEFAVSTYLLKNQVALADRLFYRQFQVVGNRGLNTQATSSILDVQSGIMYMTQINKNAIACWDTHSKLSSRTFYTVAQDDEKLSYTNDIILEPKSRNVYILSDKVPILIFSKFNLNETNFYVHAASLDSLKSACKRHSRSRTQVRIHFMDKGSTQSMTWMV</sequence>
<dbReference type="PANTHER" id="PTHR10009:SF18">
    <property type="entry name" value="PROTEIN YELLOW-LIKE PROTEIN"/>
    <property type="match status" value="1"/>
</dbReference>
<reference evidence="5" key="1">
    <citation type="journal article" date="2023" name="bioRxiv">
        <title>Scaffold-level genome assemblies of two parasitoid biocontrol wasps reveal the parthenogenesis mechanism and an associated novel virus.</title>
        <authorList>
            <person name="Inwood S."/>
            <person name="Skelly J."/>
            <person name="Guhlin J."/>
            <person name="Harrop T."/>
            <person name="Goldson S."/>
            <person name="Dearden P."/>
        </authorList>
    </citation>
    <scope>NUCLEOTIDE SEQUENCE</scope>
    <source>
        <strain evidence="5">Irish</strain>
        <tissue evidence="5">Whole body</tissue>
    </source>
</reference>
<dbReference type="EMBL" id="JAQQBS010000002">
    <property type="protein sequence ID" value="KAK0171966.1"/>
    <property type="molecule type" value="Genomic_DNA"/>
</dbReference>
<dbReference type="InterPro" id="IPR017996">
    <property type="entry name" value="MRJP/yellow-related"/>
</dbReference>
<evidence type="ECO:0000256" key="4">
    <source>
        <dbReference type="ARBA" id="ARBA00022729"/>
    </source>
</evidence>
<gene>
    <name evidence="5" type="ORF">PV328_005351</name>
</gene>
<organism evidence="5 6">
    <name type="scientific">Microctonus aethiopoides</name>
    <dbReference type="NCBI Taxonomy" id="144406"/>
    <lineage>
        <taxon>Eukaryota</taxon>
        <taxon>Metazoa</taxon>
        <taxon>Ecdysozoa</taxon>
        <taxon>Arthropoda</taxon>
        <taxon>Hexapoda</taxon>
        <taxon>Insecta</taxon>
        <taxon>Pterygota</taxon>
        <taxon>Neoptera</taxon>
        <taxon>Endopterygota</taxon>
        <taxon>Hymenoptera</taxon>
        <taxon>Apocrita</taxon>
        <taxon>Ichneumonoidea</taxon>
        <taxon>Braconidae</taxon>
        <taxon>Euphorinae</taxon>
        <taxon>Microctonus</taxon>
    </lineage>
</organism>
<comment type="subcellular location">
    <subcellularLocation>
        <location evidence="1">Secreted</location>
    </subcellularLocation>
</comment>
<dbReference type="PANTHER" id="PTHR10009">
    <property type="entry name" value="PROTEIN YELLOW-RELATED"/>
    <property type="match status" value="1"/>
</dbReference>
<dbReference type="AlphaFoldDB" id="A0AA39FM59"/>
<evidence type="ECO:0000313" key="5">
    <source>
        <dbReference type="EMBL" id="KAK0171966.1"/>
    </source>
</evidence>
<comment type="caution">
    <text evidence="5">The sequence shown here is derived from an EMBL/GenBank/DDBJ whole genome shotgun (WGS) entry which is preliminary data.</text>
</comment>
<dbReference type="Proteomes" id="UP001168990">
    <property type="component" value="Unassembled WGS sequence"/>
</dbReference>
<keyword evidence="4" id="KW-0732">Signal</keyword>
<name>A0AA39FM59_9HYME</name>
<dbReference type="GO" id="GO:0005576">
    <property type="term" value="C:extracellular region"/>
    <property type="evidence" value="ECO:0007669"/>
    <property type="project" value="UniProtKB-SubCell"/>
</dbReference>
<reference evidence="5" key="2">
    <citation type="submission" date="2023-03" db="EMBL/GenBank/DDBJ databases">
        <authorList>
            <person name="Inwood S.N."/>
            <person name="Skelly J.G."/>
            <person name="Guhlin J."/>
            <person name="Harrop T.W.R."/>
            <person name="Goldson S.G."/>
            <person name="Dearden P.K."/>
        </authorList>
    </citation>
    <scope>NUCLEOTIDE SEQUENCE</scope>
    <source>
        <strain evidence="5">Irish</strain>
        <tissue evidence="5">Whole body</tissue>
    </source>
</reference>
<dbReference type="Pfam" id="PF03022">
    <property type="entry name" value="MRJP"/>
    <property type="match status" value="1"/>
</dbReference>
<evidence type="ECO:0000313" key="6">
    <source>
        <dbReference type="Proteomes" id="UP001168990"/>
    </source>
</evidence>
<keyword evidence="3" id="KW-0964">Secreted</keyword>
<evidence type="ECO:0000256" key="3">
    <source>
        <dbReference type="ARBA" id="ARBA00022525"/>
    </source>
</evidence>
<evidence type="ECO:0008006" key="7">
    <source>
        <dbReference type="Google" id="ProtNLM"/>
    </source>
</evidence>
<proteinExistence type="inferred from homology"/>
<evidence type="ECO:0000256" key="2">
    <source>
        <dbReference type="ARBA" id="ARBA00009127"/>
    </source>
</evidence>
<accession>A0AA39FM59</accession>
<dbReference type="PRINTS" id="PR01366">
    <property type="entry name" value="ROYALJELLY"/>
</dbReference>